<dbReference type="AlphaFoldDB" id="A0A7K0C4U6"/>
<reference evidence="1 2" key="1">
    <citation type="submission" date="2019-10" db="EMBL/GenBank/DDBJ databases">
        <title>Actinomadura rubteroloni sp. nov. and Actinomadura macrotermitis sp. nov., isolated from the gut of fungus growing-termite Macrotermes natalensis.</title>
        <authorList>
            <person name="Benndorf R."/>
            <person name="Martin K."/>
            <person name="Kuefner M."/>
            <person name="De Beer W."/>
            <person name="Kaster A.-K."/>
            <person name="Vollmers J."/>
            <person name="Poulsen M."/>
            <person name="Beemelmanns C."/>
        </authorList>
    </citation>
    <scope>NUCLEOTIDE SEQUENCE [LARGE SCALE GENOMIC DNA]</scope>
    <source>
        <strain evidence="1 2">RB68</strain>
    </source>
</reference>
<protein>
    <submittedName>
        <fullName evidence="1">Uncharacterized protein</fullName>
    </submittedName>
</protein>
<comment type="caution">
    <text evidence="1">The sequence shown here is derived from an EMBL/GenBank/DDBJ whole genome shotgun (WGS) entry which is preliminary data.</text>
</comment>
<dbReference type="Proteomes" id="UP000487268">
    <property type="component" value="Unassembled WGS sequence"/>
</dbReference>
<dbReference type="Pfam" id="PF19818">
    <property type="entry name" value="DUF6301"/>
    <property type="match status" value="2"/>
</dbReference>
<dbReference type="RefSeq" id="WP_153539555.1">
    <property type="nucleotide sequence ID" value="NZ_WEGH01000005.1"/>
</dbReference>
<dbReference type="InterPro" id="IPR046268">
    <property type="entry name" value="DUF6301"/>
</dbReference>
<organism evidence="1 2">
    <name type="scientific">Actinomadura macrotermitis</name>
    <dbReference type="NCBI Taxonomy" id="2585200"/>
    <lineage>
        <taxon>Bacteria</taxon>
        <taxon>Bacillati</taxon>
        <taxon>Actinomycetota</taxon>
        <taxon>Actinomycetes</taxon>
        <taxon>Streptosporangiales</taxon>
        <taxon>Thermomonosporaceae</taxon>
        <taxon>Actinomadura</taxon>
    </lineage>
</organism>
<dbReference type="OrthoDB" id="3296926at2"/>
<gene>
    <name evidence="1" type="ORF">ACRB68_65720</name>
</gene>
<sequence length="310" mass="33345">MAERRELSDAAITELMSRLASLERPWTAERVAAHLGWTVLSQSGTGATFDCGLGDASGCPGFADLAEDGTASRVVARVSVADPPNTADPDGTRDAFARLTALATGVLGEPAERIHQGIAQVRWHIGDTTIRAIRSARSVNADLMATAELAERPPRVRTATEIAGLIGAVRALGLDWGEDEADLLAARLAWKKEDTYAGHASFDSGLGMLTGGLQFKDGRLVRMTMHACTWAGDEGRLSRAFVQDAFAHSVHAVGVALGPPTRRVHGEDPEVRWRGETMTVMVRRAPRHTSLVFATNAYVDRLDWLEENGP</sequence>
<name>A0A7K0C4U6_9ACTN</name>
<evidence type="ECO:0000313" key="2">
    <source>
        <dbReference type="Proteomes" id="UP000487268"/>
    </source>
</evidence>
<accession>A0A7K0C4U6</accession>
<dbReference type="EMBL" id="WEGH01000005">
    <property type="protein sequence ID" value="MQY08463.1"/>
    <property type="molecule type" value="Genomic_DNA"/>
</dbReference>
<keyword evidence="2" id="KW-1185">Reference proteome</keyword>
<evidence type="ECO:0000313" key="1">
    <source>
        <dbReference type="EMBL" id="MQY08463.1"/>
    </source>
</evidence>
<proteinExistence type="predicted"/>